<evidence type="ECO:0000256" key="1">
    <source>
        <dbReference type="ARBA" id="ARBA00022857"/>
    </source>
</evidence>
<feature type="domain" description="Enoyl reductase (ER)" evidence="3">
    <location>
        <begin position="3"/>
        <end position="269"/>
    </location>
</feature>
<reference evidence="5" key="1">
    <citation type="journal article" date="2019" name="Int. J. Syst. Evol. Microbiol.">
        <title>The Global Catalogue of Microorganisms (GCM) 10K type strain sequencing project: providing services to taxonomists for standard genome sequencing and annotation.</title>
        <authorList>
            <consortium name="The Broad Institute Genomics Platform"/>
            <consortium name="The Broad Institute Genome Sequencing Center for Infectious Disease"/>
            <person name="Wu L."/>
            <person name="Ma J."/>
        </authorList>
    </citation>
    <scope>NUCLEOTIDE SEQUENCE [LARGE SCALE GENOMIC DNA]</scope>
    <source>
        <strain evidence="5">NBRC 108730</strain>
    </source>
</reference>
<dbReference type="SMART" id="SM00829">
    <property type="entry name" value="PKS_ER"/>
    <property type="match status" value="1"/>
</dbReference>
<feature type="compositionally biased region" description="Low complexity" evidence="2">
    <location>
        <begin position="12"/>
        <end position="21"/>
    </location>
</feature>
<evidence type="ECO:0000259" key="3">
    <source>
        <dbReference type="SMART" id="SM00829"/>
    </source>
</evidence>
<organism evidence="4 5">
    <name type="scientific">Angustibacter aerolatus</name>
    <dbReference type="NCBI Taxonomy" id="1162965"/>
    <lineage>
        <taxon>Bacteria</taxon>
        <taxon>Bacillati</taxon>
        <taxon>Actinomycetota</taxon>
        <taxon>Actinomycetes</taxon>
        <taxon>Kineosporiales</taxon>
        <taxon>Kineosporiaceae</taxon>
    </lineage>
</organism>
<evidence type="ECO:0000313" key="4">
    <source>
        <dbReference type="EMBL" id="GMA86977.1"/>
    </source>
</evidence>
<dbReference type="InterPro" id="IPR051603">
    <property type="entry name" value="Zinc-ADH_QOR/CCCR"/>
</dbReference>
<dbReference type="Gene3D" id="3.40.50.720">
    <property type="entry name" value="NAD(P)-binding Rossmann-like Domain"/>
    <property type="match status" value="1"/>
</dbReference>
<dbReference type="SUPFAM" id="SSF50129">
    <property type="entry name" value="GroES-like"/>
    <property type="match status" value="1"/>
</dbReference>
<dbReference type="InterPro" id="IPR020843">
    <property type="entry name" value="ER"/>
</dbReference>
<sequence>MPGGFQVPDQDGAGTVEAVGEGVDPGRVGQRVWLWFAARERPWGTAAEYTVVPARQAVPLPDGASFDLGASIGIPAMTAWHCLFADGPVDGPVLVSGGAGAVGNAAIRLAKAAGLTVVSTVSSDEKAAAARDAGADAVVDYRAGSVDDTARAVRAAAPDGVSRVVEVAPASNAELNLQVGAPHLVVAAYADDGEPVPVPGRRSMLGNVAWKFVLVYTIGDRALDAAVAGVSEAVAAGTLVVPPLHRFSLDDVAAAHDAVQQGAVGKVVIDV</sequence>
<dbReference type="InterPro" id="IPR011032">
    <property type="entry name" value="GroES-like_sf"/>
</dbReference>
<protein>
    <submittedName>
        <fullName evidence="4">NADPH:quinone reductase</fullName>
    </submittedName>
</protein>
<dbReference type="Proteomes" id="UP001157017">
    <property type="component" value="Unassembled WGS sequence"/>
</dbReference>
<dbReference type="SUPFAM" id="SSF51735">
    <property type="entry name" value="NAD(P)-binding Rossmann-fold domains"/>
    <property type="match status" value="1"/>
</dbReference>
<dbReference type="Gene3D" id="3.90.180.10">
    <property type="entry name" value="Medium-chain alcohol dehydrogenases, catalytic domain"/>
    <property type="match status" value="1"/>
</dbReference>
<gene>
    <name evidence="4" type="primary">qor</name>
    <name evidence="4" type="ORF">GCM10025868_22270</name>
</gene>
<comment type="caution">
    <text evidence="4">The sequence shown here is derived from an EMBL/GenBank/DDBJ whole genome shotgun (WGS) entry which is preliminary data.</text>
</comment>
<dbReference type="PANTHER" id="PTHR44154:SF1">
    <property type="entry name" value="QUINONE OXIDOREDUCTASE"/>
    <property type="match status" value="1"/>
</dbReference>
<proteinExistence type="predicted"/>
<dbReference type="EMBL" id="BSUZ01000001">
    <property type="protein sequence ID" value="GMA86977.1"/>
    <property type="molecule type" value="Genomic_DNA"/>
</dbReference>
<dbReference type="InterPro" id="IPR036291">
    <property type="entry name" value="NAD(P)-bd_dom_sf"/>
</dbReference>
<evidence type="ECO:0000256" key="2">
    <source>
        <dbReference type="SAM" id="MobiDB-lite"/>
    </source>
</evidence>
<dbReference type="Pfam" id="PF08240">
    <property type="entry name" value="ADH_N"/>
    <property type="match status" value="1"/>
</dbReference>
<name>A0ABQ6JGS7_9ACTN</name>
<dbReference type="Pfam" id="PF00107">
    <property type="entry name" value="ADH_zinc_N"/>
    <property type="match status" value="1"/>
</dbReference>
<accession>A0ABQ6JGS7</accession>
<dbReference type="InterPro" id="IPR013154">
    <property type="entry name" value="ADH-like_N"/>
</dbReference>
<dbReference type="InterPro" id="IPR013149">
    <property type="entry name" value="ADH-like_C"/>
</dbReference>
<keyword evidence="1" id="KW-0521">NADP</keyword>
<dbReference type="PANTHER" id="PTHR44154">
    <property type="entry name" value="QUINONE OXIDOREDUCTASE"/>
    <property type="match status" value="1"/>
</dbReference>
<evidence type="ECO:0000313" key="5">
    <source>
        <dbReference type="Proteomes" id="UP001157017"/>
    </source>
</evidence>
<feature type="region of interest" description="Disordered" evidence="2">
    <location>
        <begin position="1"/>
        <end position="21"/>
    </location>
</feature>
<keyword evidence="5" id="KW-1185">Reference proteome</keyword>